<name>A0A516RHQ4_STRST</name>
<dbReference type="EMBL" id="CP040916">
    <property type="protein sequence ID" value="QDQ15174.1"/>
    <property type="molecule type" value="Genomic_DNA"/>
</dbReference>
<dbReference type="AlphaFoldDB" id="A0A516RHQ4"/>
<feature type="signal peptide" evidence="1">
    <location>
        <begin position="1"/>
        <end position="48"/>
    </location>
</feature>
<evidence type="ECO:0008006" key="4">
    <source>
        <dbReference type="Google" id="ProtNLM"/>
    </source>
</evidence>
<protein>
    <recommendedName>
        <fullName evidence="4">Peptidase inhibitor family I36 protein</fullName>
    </recommendedName>
</protein>
<sequence>MRSHPGQASMRSREWKPTMMRSFKVTAAAVASAVAGAALLCSAGPAAADNPPYSGCPEWALCLYQNGGGTGSKAIVTPPAAGGNNKIVRLTNTHFLNGELADNQVSSWLNNSQCQIEFWDDPKGEFHPSDLDVAPSWQWGLKADHAFGTSKAHVNDRISSLRFYCP</sequence>
<proteinExistence type="predicted"/>
<reference evidence="2 3" key="1">
    <citation type="journal article" date="2019" name="J. Ind. Microbiol. Biotechnol.">
        <title>The complete genomic sequence of Streptomyces spectabilis NRRL-2792 and identification of secondary metabolite biosynthetic gene clusters.</title>
        <authorList>
            <person name="Sinha A."/>
            <person name="Phillips-Salemka S."/>
            <person name="Niraula T.A."/>
            <person name="Short K.A."/>
            <person name="Niraula N.P."/>
        </authorList>
    </citation>
    <scope>NUCLEOTIDE SEQUENCE [LARGE SCALE GENOMIC DNA]</scope>
    <source>
        <strain evidence="2 3">NRRL 2792</strain>
    </source>
</reference>
<evidence type="ECO:0000256" key="1">
    <source>
        <dbReference type="SAM" id="SignalP"/>
    </source>
</evidence>
<gene>
    <name evidence="2" type="ORF">FH965_35290</name>
</gene>
<dbReference type="Pfam" id="PF03995">
    <property type="entry name" value="Inhibitor_I36"/>
    <property type="match status" value="1"/>
</dbReference>
<dbReference type="Proteomes" id="UP000316806">
    <property type="component" value="Chromosome"/>
</dbReference>
<evidence type="ECO:0000313" key="3">
    <source>
        <dbReference type="Proteomes" id="UP000316806"/>
    </source>
</evidence>
<accession>A0A516RHQ4</accession>
<organism evidence="2 3">
    <name type="scientific">Streptomyces spectabilis</name>
    <dbReference type="NCBI Taxonomy" id="68270"/>
    <lineage>
        <taxon>Bacteria</taxon>
        <taxon>Bacillati</taxon>
        <taxon>Actinomycetota</taxon>
        <taxon>Actinomycetes</taxon>
        <taxon>Kitasatosporales</taxon>
        <taxon>Streptomycetaceae</taxon>
        <taxon>Streptomyces</taxon>
    </lineage>
</organism>
<feature type="chain" id="PRO_5021779031" description="Peptidase inhibitor family I36 protein" evidence="1">
    <location>
        <begin position="49"/>
        <end position="166"/>
    </location>
</feature>
<evidence type="ECO:0000313" key="2">
    <source>
        <dbReference type="EMBL" id="QDQ15174.1"/>
    </source>
</evidence>
<keyword evidence="1" id="KW-0732">Signal</keyword>